<dbReference type="Proteomes" id="UP000198846">
    <property type="component" value="Unassembled WGS sequence"/>
</dbReference>
<gene>
    <name evidence="1" type="ORF">SAMN04487990_10351</name>
</gene>
<organism evidence="1 2">
    <name type="scientific">Bizionia paragorgiae</name>
    <dbReference type="NCBI Taxonomy" id="283786"/>
    <lineage>
        <taxon>Bacteria</taxon>
        <taxon>Pseudomonadati</taxon>
        <taxon>Bacteroidota</taxon>
        <taxon>Flavobacteriia</taxon>
        <taxon>Flavobacteriales</taxon>
        <taxon>Flavobacteriaceae</taxon>
        <taxon>Bizionia</taxon>
    </lineage>
</organism>
<sequence>MNANVQIFFKSDYTYCVGCKADLTSKSEIGNGV</sequence>
<dbReference type="EMBL" id="FNQK01000003">
    <property type="protein sequence ID" value="SDZ85507.1"/>
    <property type="molecule type" value="Genomic_DNA"/>
</dbReference>
<protein>
    <submittedName>
        <fullName evidence="1">Uncharacterized protein</fullName>
    </submittedName>
</protein>
<accession>A0A1H3WEF5</accession>
<evidence type="ECO:0000313" key="1">
    <source>
        <dbReference type="EMBL" id="SDZ85507.1"/>
    </source>
</evidence>
<keyword evidence="2" id="KW-1185">Reference proteome</keyword>
<dbReference type="STRING" id="283786.SAMN04487990_10351"/>
<dbReference type="AlphaFoldDB" id="A0A1H3WEF5"/>
<evidence type="ECO:0000313" key="2">
    <source>
        <dbReference type="Proteomes" id="UP000198846"/>
    </source>
</evidence>
<name>A0A1H3WEF5_BIZPA</name>
<reference evidence="1 2" key="1">
    <citation type="submission" date="2016-10" db="EMBL/GenBank/DDBJ databases">
        <authorList>
            <person name="de Groot N.N."/>
        </authorList>
    </citation>
    <scope>NUCLEOTIDE SEQUENCE [LARGE SCALE GENOMIC DNA]</scope>
    <source>
        <strain evidence="1 2">DSM 23842</strain>
    </source>
</reference>
<proteinExistence type="predicted"/>